<name>A0A450TBS4_9GAMM</name>
<gene>
    <name evidence="1" type="ORF">BECKFW1821A_GA0114235_11666</name>
</gene>
<accession>A0A450TBS4</accession>
<dbReference type="EMBL" id="CAADEW010000166">
    <property type="protein sequence ID" value="VFJ64245.1"/>
    <property type="molecule type" value="Genomic_DNA"/>
</dbReference>
<dbReference type="Gene3D" id="3.15.30.10">
    <property type="entry name" value="putative capsid protein of prophage domain like"/>
    <property type="match status" value="1"/>
</dbReference>
<dbReference type="AlphaFoldDB" id="A0A450TBS4"/>
<evidence type="ECO:0000313" key="1">
    <source>
        <dbReference type="EMBL" id="VFJ64245.1"/>
    </source>
</evidence>
<proteinExistence type="predicted"/>
<reference evidence="1" key="1">
    <citation type="submission" date="2019-02" db="EMBL/GenBank/DDBJ databases">
        <authorList>
            <person name="Gruber-Vodicka R. H."/>
            <person name="Seah K. B. B."/>
        </authorList>
    </citation>
    <scope>NUCLEOTIDE SEQUENCE</scope>
    <source>
        <strain evidence="1">BECK_BZ15</strain>
    </source>
</reference>
<protein>
    <submittedName>
        <fullName evidence="1">Uncharacterized protein</fullName>
    </submittedName>
</protein>
<organism evidence="1">
    <name type="scientific">Candidatus Kentrum sp. FW</name>
    <dbReference type="NCBI Taxonomy" id="2126338"/>
    <lineage>
        <taxon>Bacteria</taxon>
        <taxon>Pseudomonadati</taxon>
        <taxon>Pseudomonadota</taxon>
        <taxon>Gammaproteobacteria</taxon>
        <taxon>Candidatus Kentrum</taxon>
    </lineage>
</organism>
<sequence>MFFPYQAASCPRARDFLTRTPGETVYAGSLFPQQQATRQLGRDIWEMMDAIVRREEWMAA</sequence>